<protein>
    <submittedName>
        <fullName evidence="1">Uncharacterized protein</fullName>
    </submittedName>
</protein>
<dbReference type="Proteomes" id="UP000006820">
    <property type="component" value="Chromosome"/>
</dbReference>
<accession>Q5YZR7</accession>
<reference evidence="1 2" key="1">
    <citation type="journal article" date="2004" name="Proc. Natl. Acad. Sci. U.S.A.">
        <title>The complete genomic sequence of Nocardia farcinica IFM 10152.</title>
        <authorList>
            <person name="Ishikawa J."/>
            <person name="Yamashita A."/>
            <person name="Mikami Y."/>
            <person name="Hoshino Y."/>
            <person name="Kurita H."/>
            <person name="Hotta K."/>
            <person name="Shiba T."/>
            <person name="Hattori M."/>
        </authorList>
    </citation>
    <scope>NUCLEOTIDE SEQUENCE [LARGE SCALE GENOMIC DNA]</scope>
    <source>
        <strain evidence="1 2">IFM 10152</strain>
    </source>
</reference>
<proteinExistence type="predicted"/>
<organism evidence="1 2">
    <name type="scientific">Nocardia farcinica (strain IFM 10152)</name>
    <dbReference type="NCBI Taxonomy" id="247156"/>
    <lineage>
        <taxon>Bacteria</taxon>
        <taxon>Bacillati</taxon>
        <taxon>Actinomycetota</taxon>
        <taxon>Actinomycetes</taxon>
        <taxon>Mycobacteriales</taxon>
        <taxon>Nocardiaceae</taxon>
        <taxon>Nocardia</taxon>
    </lineage>
</organism>
<evidence type="ECO:0000313" key="1">
    <source>
        <dbReference type="EMBL" id="BAD56324.1"/>
    </source>
</evidence>
<name>Q5YZR7_NOCFA</name>
<dbReference type="STRING" id="247156.NFA_14790"/>
<sequence>MIPEDAVAFVADLLRLPAGTPEHTVGHWMWGHMGDGDMDAVMVAVTDVMQNWAPGTRWHELALEIWWLLGGREVAA</sequence>
<dbReference type="HOGENOM" id="CLU_2650822_0_0_11"/>
<evidence type="ECO:0000313" key="2">
    <source>
        <dbReference type="Proteomes" id="UP000006820"/>
    </source>
</evidence>
<dbReference type="KEGG" id="nfa:NFA_14790"/>
<dbReference type="EMBL" id="AP006618">
    <property type="protein sequence ID" value="BAD56324.1"/>
    <property type="molecule type" value="Genomic_DNA"/>
</dbReference>
<gene>
    <name evidence="1" type="ordered locus">NFA_14790</name>
</gene>
<dbReference type="AlphaFoldDB" id="Q5YZR7"/>
<keyword evidence="2" id="KW-1185">Reference proteome</keyword>